<accession>A0A6A6TKB5</accession>
<evidence type="ECO:0000313" key="4">
    <source>
        <dbReference type="EMBL" id="KAF2659731.1"/>
    </source>
</evidence>
<feature type="compositionally biased region" description="Basic and acidic residues" evidence="1">
    <location>
        <begin position="344"/>
        <end position="354"/>
    </location>
</feature>
<dbReference type="OrthoDB" id="3918601at2759"/>
<feature type="region of interest" description="Disordered" evidence="1">
    <location>
        <begin position="299"/>
        <end position="396"/>
    </location>
</feature>
<dbReference type="PANTHER" id="PTHR39614:SF2">
    <property type="entry name" value="INTEGRAL MEMBRANE PROTEIN"/>
    <property type="match status" value="1"/>
</dbReference>
<dbReference type="Pfam" id="PF20684">
    <property type="entry name" value="Fung_rhodopsin"/>
    <property type="match status" value="1"/>
</dbReference>
<feature type="transmembrane region" description="Helical" evidence="2">
    <location>
        <begin position="132"/>
        <end position="157"/>
    </location>
</feature>
<evidence type="ECO:0000256" key="2">
    <source>
        <dbReference type="SAM" id="Phobius"/>
    </source>
</evidence>
<dbReference type="AlphaFoldDB" id="A0A6A6TKB5"/>
<dbReference type="InterPro" id="IPR049326">
    <property type="entry name" value="Rhodopsin_dom_fungi"/>
</dbReference>
<keyword evidence="2" id="KW-0472">Membrane</keyword>
<keyword evidence="2" id="KW-1133">Transmembrane helix</keyword>
<evidence type="ECO:0000256" key="1">
    <source>
        <dbReference type="SAM" id="MobiDB-lite"/>
    </source>
</evidence>
<protein>
    <recommendedName>
        <fullName evidence="3">Rhodopsin domain-containing protein</fullName>
    </recommendedName>
</protein>
<feature type="transmembrane region" description="Helical" evidence="2">
    <location>
        <begin position="97"/>
        <end position="120"/>
    </location>
</feature>
<evidence type="ECO:0000259" key="3">
    <source>
        <dbReference type="Pfam" id="PF20684"/>
    </source>
</evidence>
<feature type="domain" description="Rhodopsin" evidence="3">
    <location>
        <begin position="38"/>
        <end position="274"/>
    </location>
</feature>
<dbReference type="EMBL" id="MU004304">
    <property type="protein sequence ID" value="KAF2659731.1"/>
    <property type="molecule type" value="Genomic_DNA"/>
</dbReference>
<proteinExistence type="predicted"/>
<dbReference type="Proteomes" id="UP000799324">
    <property type="component" value="Unassembled WGS sequence"/>
</dbReference>
<feature type="compositionally biased region" description="Basic and acidic residues" evidence="1">
    <location>
        <begin position="376"/>
        <end position="396"/>
    </location>
</feature>
<sequence length="420" mass="45372">MSDTDATEGVAVHAGYVDGLKLALGLCLCYTLCIVCLRTYIRWRASGRDDAVVVVATVLALAFFGCAYTASGAGLGAPYADLLSAPESKLRTLNDSLLAGNILWVLSLCLSKAAIIAMLMRTTQTPEHRRMQWGAAVLIVVQCVASIVLLTAACGISDDEFTWDLKRNAVTCPKQEMRWQIITALDVTTEFILLALPIHLTWNLQMSLKTKAIVVLAFWLRLPTLICSILRQTTTHTLLTTSDISLTSTLVLIYQTVELSYSLAAVTIAALKSFTETLNTGFGHGELVRVHGTSSYKMTDRSATVGGTRRSKLSGKSRDLSVTVGSIDAGDHRDREPTALPVLPEREAHGKKGGEPGLMLRPGNLRNTASISCGLDGRKGHGDGSESSSEDRENFIRQEIQYSVRYDEAPLVGVPSGVGR</sequence>
<keyword evidence="2" id="KW-0812">Transmembrane</keyword>
<gene>
    <name evidence="4" type="ORF">K491DRAFT_755063</name>
</gene>
<name>A0A6A6TKB5_9PLEO</name>
<feature type="transmembrane region" description="Helical" evidence="2">
    <location>
        <begin position="53"/>
        <end position="77"/>
    </location>
</feature>
<dbReference type="PANTHER" id="PTHR39614">
    <property type="entry name" value="INTEGRAL MEMBRANE PROTEIN"/>
    <property type="match status" value="1"/>
</dbReference>
<organism evidence="4 5">
    <name type="scientific">Lophiostoma macrostomum CBS 122681</name>
    <dbReference type="NCBI Taxonomy" id="1314788"/>
    <lineage>
        <taxon>Eukaryota</taxon>
        <taxon>Fungi</taxon>
        <taxon>Dikarya</taxon>
        <taxon>Ascomycota</taxon>
        <taxon>Pezizomycotina</taxon>
        <taxon>Dothideomycetes</taxon>
        <taxon>Pleosporomycetidae</taxon>
        <taxon>Pleosporales</taxon>
        <taxon>Lophiostomataceae</taxon>
        <taxon>Lophiostoma</taxon>
    </lineage>
</organism>
<feature type="transmembrane region" description="Helical" evidence="2">
    <location>
        <begin position="20"/>
        <end position="41"/>
    </location>
</feature>
<keyword evidence="5" id="KW-1185">Reference proteome</keyword>
<reference evidence="4" key="1">
    <citation type="journal article" date="2020" name="Stud. Mycol.">
        <title>101 Dothideomycetes genomes: a test case for predicting lifestyles and emergence of pathogens.</title>
        <authorList>
            <person name="Haridas S."/>
            <person name="Albert R."/>
            <person name="Binder M."/>
            <person name="Bloem J."/>
            <person name="Labutti K."/>
            <person name="Salamov A."/>
            <person name="Andreopoulos B."/>
            <person name="Baker S."/>
            <person name="Barry K."/>
            <person name="Bills G."/>
            <person name="Bluhm B."/>
            <person name="Cannon C."/>
            <person name="Castanera R."/>
            <person name="Culley D."/>
            <person name="Daum C."/>
            <person name="Ezra D."/>
            <person name="Gonzalez J."/>
            <person name="Henrissat B."/>
            <person name="Kuo A."/>
            <person name="Liang C."/>
            <person name="Lipzen A."/>
            <person name="Lutzoni F."/>
            <person name="Magnuson J."/>
            <person name="Mondo S."/>
            <person name="Nolan M."/>
            <person name="Ohm R."/>
            <person name="Pangilinan J."/>
            <person name="Park H.-J."/>
            <person name="Ramirez L."/>
            <person name="Alfaro M."/>
            <person name="Sun H."/>
            <person name="Tritt A."/>
            <person name="Yoshinaga Y."/>
            <person name="Zwiers L.-H."/>
            <person name="Turgeon B."/>
            <person name="Goodwin S."/>
            <person name="Spatafora J."/>
            <person name="Crous P."/>
            <person name="Grigoriev I."/>
        </authorList>
    </citation>
    <scope>NUCLEOTIDE SEQUENCE</scope>
    <source>
        <strain evidence="4">CBS 122681</strain>
    </source>
</reference>
<evidence type="ECO:0000313" key="5">
    <source>
        <dbReference type="Proteomes" id="UP000799324"/>
    </source>
</evidence>